<accession>A0A565AYI6</accession>
<dbReference type="EMBL" id="CABITT030000002">
    <property type="protein sequence ID" value="VVA94160.1"/>
    <property type="molecule type" value="Genomic_DNA"/>
</dbReference>
<evidence type="ECO:0000313" key="2">
    <source>
        <dbReference type="Proteomes" id="UP000489600"/>
    </source>
</evidence>
<protein>
    <submittedName>
        <fullName evidence="1">Uncharacterized protein</fullName>
    </submittedName>
</protein>
<dbReference type="Proteomes" id="UP000489600">
    <property type="component" value="Unassembled WGS sequence"/>
</dbReference>
<sequence>MVNHVAFITATEDCKTQEELDSDEIAEPKSSKDYQGLFNLWTQLSNAKIKQAQEKENLISLKEKLELCVPQPMRPEKGTCHVSKHTKEHSVRSLHNELRKEREDANLGKACLAEKYKTAKMLSICVSWLDITQPKDNTNDETKLNVPVRPVLSKSVTQQGISTRETFKVKWERNRINKGVFKGCFHYGKVAHMWEQCFKRKKRIQQLWNLKKCWMKPTHVGSVWLLKKDLYLHQLTDSDQHILEYLKLNSVYNHGWVSIEAQGNKESLEANVAYTTTSSRDDLNETGVNQEENIQLDPREGETDMIPLGMAKVDLNRLVRFNRRFDGRVKGTLGFDYISRAGRLCVVFGQKSIEEIEG</sequence>
<reference evidence="1" key="1">
    <citation type="submission" date="2019-07" db="EMBL/GenBank/DDBJ databases">
        <authorList>
            <person name="Dittberner H."/>
        </authorList>
    </citation>
    <scope>NUCLEOTIDE SEQUENCE [LARGE SCALE GENOMIC DNA]</scope>
</reference>
<organism evidence="1 2">
    <name type="scientific">Arabis nemorensis</name>
    <dbReference type="NCBI Taxonomy" id="586526"/>
    <lineage>
        <taxon>Eukaryota</taxon>
        <taxon>Viridiplantae</taxon>
        <taxon>Streptophyta</taxon>
        <taxon>Embryophyta</taxon>
        <taxon>Tracheophyta</taxon>
        <taxon>Spermatophyta</taxon>
        <taxon>Magnoliopsida</taxon>
        <taxon>eudicotyledons</taxon>
        <taxon>Gunneridae</taxon>
        <taxon>Pentapetalae</taxon>
        <taxon>rosids</taxon>
        <taxon>malvids</taxon>
        <taxon>Brassicales</taxon>
        <taxon>Brassicaceae</taxon>
        <taxon>Arabideae</taxon>
        <taxon>Arabis</taxon>
    </lineage>
</organism>
<gene>
    <name evidence="1" type="ORF">ANE_LOCUS4605</name>
</gene>
<evidence type="ECO:0000313" key="1">
    <source>
        <dbReference type="EMBL" id="VVA94160.1"/>
    </source>
</evidence>
<name>A0A565AYI6_9BRAS</name>
<dbReference type="AlphaFoldDB" id="A0A565AYI6"/>
<keyword evidence="2" id="KW-1185">Reference proteome</keyword>
<dbReference type="OrthoDB" id="1112795at2759"/>
<comment type="caution">
    <text evidence="1">The sequence shown here is derived from an EMBL/GenBank/DDBJ whole genome shotgun (WGS) entry which is preliminary data.</text>
</comment>
<proteinExistence type="predicted"/>